<gene>
    <name evidence="18" type="ORF">Ark11_0083</name>
</gene>
<evidence type="ECO:0000256" key="5">
    <source>
        <dbReference type="ARBA" id="ARBA00022723"/>
    </source>
</evidence>
<evidence type="ECO:0000313" key="19">
    <source>
        <dbReference type="Proteomes" id="UP000198651"/>
    </source>
</evidence>
<keyword evidence="9" id="KW-0234">DNA repair</keyword>
<evidence type="ECO:0000256" key="11">
    <source>
        <dbReference type="ARBA" id="ARBA00036904"/>
    </source>
</evidence>
<comment type="similarity">
    <text evidence="2">Belongs to the Nudix hydrolase family.</text>
</comment>
<evidence type="ECO:0000313" key="18">
    <source>
        <dbReference type="EMBL" id="CUT16943.1"/>
    </source>
</evidence>
<dbReference type="GO" id="GO:0046872">
    <property type="term" value="F:metal ion binding"/>
    <property type="evidence" value="ECO:0007669"/>
    <property type="project" value="UniProtKB-KW"/>
</dbReference>
<dbReference type="Proteomes" id="UP000198651">
    <property type="component" value="Chromosome I"/>
</dbReference>
<name>A0A0S4M1Q3_9BURK</name>
<dbReference type="InterPro" id="IPR000086">
    <property type="entry name" value="NUDIX_hydrolase_dom"/>
</dbReference>
<evidence type="ECO:0000256" key="8">
    <source>
        <dbReference type="ARBA" id="ARBA00022842"/>
    </source>
</evidence>
<dbReference type="AlphaFoldDB" id="A0A0S4M1Q3"/>
<evidence type="ECO:0000256" key="3">
    <source>
        <dbReference type="ARBA" id="ARBA00022457"/>
    </source>
</evidence>
<dbReference type="PROSITE" id="PS51462">
    <property type="entry name" value="NUDIX"/>
    <property type="match status" value="1"/>
</dbReference>
<dbReference type="RefSeq" id="WP_092342496.1">
    <property type="nucleotide sequence ID" value="NZ_LN906597.1"/>
</dbReference>
<accession>A0A0S4M1Q3</accession>
<comment type="catalytic activity">
    <reaction evidence="10">
        <text>8-oxo-dGTP + H2O = 8-oxo-dGMP + diphosphate + H(+)</text>
        <dbReference type="Rhea" id="RHEA:31575"/>
        <dbReference type="ChEBI" id="CHEBI:15377"/>
        <dbReference type="ChEBI" id="CHEBI:15378"/>
        <dbReference type="ChEBI" id="CHEBI:33019"/>
        <dbReference type="ChEBI" id="CHEBI:63224"/>
        <dbReference type="ChEBI" id="CHEBI:77896"/>
        <dbReference type="EC" id="3.6.1.55"/>
    </reaction>
</comment>
<dbReference type="OrthoDB" id="9775346at2"/>
<keyword evidence="19" id="KW-1185">Reference proteome</keyword>
<evidence type="ECO:0000256" key="13">
    <source>
        <dbReference type="ARBA" id="ARBA00040794"/>
    </source>
</evidence>
<proteinExistence type="inferred from homology"/>
<sequence>MDKKIKRESTARGKIPTGTVCVSAGIVERDDGSYLVTRRSQYQSHPGFWEFPGGKQEPQESYLDALVRELREEIGIIVKIAYPLITKQLYRNEIEMMIRFWRVTDWENEPRGLENQELFWQCRTEPIKVGPLLEANKSIVAVLSRPHVTVILDEDDEIGHIQQALSAVRIPHQVLVTKKTSHKIEELRSKLNCLVISDTQNDTEKSNYHTTYHWLDPNTDITIIPNIYKVWPESPNHDRCFLFTTRTTKTLTIPFAYYLPSPSLSTNELEKAWKMGAWGIYIPISQIPINHNLP</sequence>
<reference evidence="19" key="1">
    <citation type="submission" date="2015-11" db="EMBL/GenBank/DDBJ databases">
        <authorList>
            <person name="Seth-Smith H.M.B."/>
        </authorList>
    </citation>
    <scope>NUCLEOTIDE SEQUENCE [LARGE SCALE GENOMIC DNA]</scope>
    <source>
        <strain evidence="19">2013Ark11</strain>
    </source>
</reference>
<keyword evidence="8" id="KW-0460">Magnesium</keyword>
<evidence type="ECO:0000256" key="6">
    <source>
        <dbReference type="ARBA" id="ARBA00022763"/>
    </source>
</evidence>
<evidence type="ECO:0000256" key="7">
    <source>
        <dbReference type="ARBA" id="ARBA00022801"/>
    </source>
</evidence>
<dbReference type="SUPFAM" id="SSF55811">
    <property type="entry name" value="Nudix"/>
    <property type="match status" value="1"/>
</dbReference>
<keyword evidence="6" id="KW-0227">DNA damage</keyword>
<keyword evidence="7" id="KW-0378">Hydrolase</keyword>
<dbReference type="InterPro" id="IPR015797">
    <property type="entry name" value="NUDIX_hydrolase-like_dom_sf"/>
</dbReference>
<dbReference type="GO" id="GO:0044715">
    <property type="term" value="F:8-oxo-dGDP phosphatase activity"/>
    <property type="evidence" value="ECO:0007669"/>
    <property type="project" value="TreeGrafter"/>
</dbReference>
<dbReference type="GO" id="GO:0008413">
    <property type="term" value="F:8-oxo-7,8-dihydroguanosine triphosphate pyrophosphatase activity"/>
    <property type="evidence" value="ECO:0007669"/>
    <property type="project" value="TreeGrafter"/>
</dbReference>
<dbReference type="Pfam" id="PF00293">
    <property type="entry name" value="NUDIX"/>
    <property type="match status" value="1"/>
</dbReference>
<dbReference type="GO" id="GO:0006260">
    <property type="term" value="P:DNA replication"/>
    <property type="evidence" value="ECO:0007669"/>
    <property type="project" value="UniProtKB-KW"/>
</dbReference>
<dbReference type="PANTHER" id="PTHR47707:SF1">
    <property type="entry name" value="NUDIX HYDROLASE FAMILY PROTEIN"/>
    <property type="match status" value="1"/>
</dbReference>
<dbReference type="InterPro" id="IPR020084">
    <property type="entry name" value="NUDIX_hydrolase_CS"/>
</dbReference>
<comment type="cofactor">
    <cofactor evidence="1">
        <name>Mg(2+)</name>
        <dbReference type="ChEBI" id="CHEBI:18420"/>
    </cofactor>
</comment>
<feature type="domain" description="Nudix hydrolase" evidence="17">
    <location>
        <begin position="17"/>
        <end position="146"/>
    </location>
</feature>
<evidence type="ECO:0000256" key="9">
    <source>
        <dbReference type="ARBA" id="ARBA00023204"/>
    </source>
</evidence>
<dbReference type="GO" id="GO:0006281">
    <property type="term" value="P:DNA repair"/>
    <property type="evidence" value="ECO:0007669"/>
    <property type="project" value="UniProtKB-KW"/>
</dbReference>
<dbReference type="InterPro" id="IPR047127">
    <property type="entry name" value="MutT-like"/>
</dbReference>
<organism evidence="18 19">
    <name type="scientific">Candidatus Ichthyocystis hellenicum</name>
    <dbReference type="NCBI Taxonomy" id="1561003"/>
    <lineage>
        <taxon>Bacteria</taxon>
        <taxon>Pseudomonadati</taxon>
        <taxon>Pseudomonadota</taxon>
        <taxon>Betaproteobacteria</taxon>
        <taxon>Burkholderiales</taxon>
        <taxon>Candidatus Ichthyocystis</taxon>
    </lineage>
</organism>
<evidence type="ECO:0000256" key="10">
    <source>
        <dbReference type="ARBA" id="ARBA00035861"/>
    </source>
</evidence>
<evidence type="ECO:0000256" key="4">
    <source>
        <dbReference type="ARBA" id="ARBA00022705"/>
    </source>
</evidence>
<dbReference type="PROSITE" id="PS00893">
    <property type="entry name" value="NUDIX_BOX"/>
    <property type="match status" value="1"/>
</dbReference>
<dbReference type="STRING" id="1561003.Ark11_0083"/>
<dbReference type="Gene3D" id="3.90.79.10">
    <property type="entry name" value="Nucleoside Triphosphate Pyrophosphohydrolase"/>
    <property type="match status" value="1"/>
</dbReference>
<dbReference type="EC" id="3.6.1.55" evidence="12"/>
<dbReference type="PANTHER" id="PTHR47707">
    <property type="entry name" value="8-OXO-DGTP DIPHOSPHATASE"/>
    <property type="match status" value="1"/>
</dbReference>
<dbReference type="EMBL" id="LN906597">
    <property type="protein sequence ID" value="CUT16943.1"/>
    <property type="molecule type" value="Genomic_DNA"/>
</dbReference>
<comment type="catalytic activity">
    <reaction evidence="11">
        <text>8-oxo-GTP + H2O = 8-oxo-GMP + diphosphate + H(+)</text>
        <dbReference type="Rhea" id="RHEA:67616"/>
        <dbReference type="ChEBI" id="CHEBI:15377"/>
        <dbReference type="ChEBI" id="CHEBI:15378"/>
        <dbReference type="ChEBI" id="CHEBI:33019"/>
        <dbReference type="ChEBI" id="CHEBI:143553"/>
        <dbReference type="ChEBI" id="CHEBI:145694"/>
    </reaction>
</comment>
<keyword evidence="5" id="KW-0479">Metal-binding</keyword>
<evidence type="ECO:0000256" key="1">
    <source>
        <dbReference type="ARBA" id="ARBA00001946"/>
    </source>
</evidence>
<evidence type="ECO:0000256" key="14">
    <source>
        <dbReference type="ARBA" id="ARBA00041592"/>
    </source>
</evidence>
<protein>
    <recommendedName>
        <fullName evidence="13">8-oxo-dGTP diphosphatase</fullName>
        <ecNumber evidence="12">3.6.1.55</ecNumber>
    </recommendedName>
    <alternativeName>
        <fullName evidence="16">7,8-dihydro-8-oxoguanine-triphosphatase</fullName>
    </alternativeName>
    <alternativeName>
        <fullName evidence="15">Mutator protein MutT</fullName>
    </alternativeName>
    <alternativeName>
        <fullName evidence="14">dGTP pyrophosphohydrolase</fullName>
    </alternativeName>
</protein>
<evidence type="ECO:0000256" key="2">
    <source>
        <dbReference type="ARBA" id="ARBA00005582"/>
    </source>
</evidence>
<dbReference type="GO" id="GO:0035539">
    <property type="term" value="F:8-oxo-7,8-dihydrodeoxyguanosine triphosphate pyrophosphatase activity"/>
    <property type="evidence" value="ECO:0007669"/>
    <property type="project" value="UniProtKB-EC"/>
</dbReference>
<keyword evidence="4" id="KW-0235">DNA replication</keyword>
<dbReference type="GO" id="GO:0044716">
    <property type="term" value="F:8-oxo-GDP phosphatase activity"/>
    <property type="evidence" value="ECO:0007669"/>
    <property type="project" value="TreeGrafter"/>
</dbReference>
<dbReference type="CDD" id="cd03425">
    <property type="entry name" value="NUDIX_MutT_NudA_like"/>
    <property type="match status" value="1"/>
</dbReference>
<evidence type="ECO:0000256" key="16">
    <source>
        <dbReference type="ARBA" id="ARBA00042798"/>
    </source>
</evidence>
<evidence type="ECO:0000256" key="15">
    <source>
        <dbReference type="ARBA" id="ARBA00041979"/>
    </source>
</evidence>
<keyword evidence="3" id="KW-0515">Mutator protein</keyword>
<evidence type="ECO:0000256" key="12">
    <source>
        <dbReference type="ARBA" id="ARBA00038905"/>
    </source>
</evidence>
<evidence type="ECO:0000259" key="17">
    <source>
        <dbReference type="PROSITE" id="PS51462"/>
    </source>
</evidence>